<dbReference type="AlphaFoldDB" id="A0A5S9R9E4"/>
<dbReference type="Gene3D" id="3.40.50.850">
    <property type="entry name" value="Isochorismatase-like"/>
    <property type="match status" value="1"/>
</dbReference>
<evidence type="ECO:0000313" key="3">
    <source>
        <dbReference type="EMBL" id="CAA0134130.1"/>
    </source>
</evidence>
<dbReference type="EC" id="3.5.1.107" evidence="3"/>
<dbReference type="InterPro" id="IPR050272">
    <property type="entry name" value="Isochorismatase-like_hydrls"/>
</dbReference>
<dbReference type="InterPro" id="IPR036380">
    <property type="entry name" value="Isochorismatase-like_sf"/>
</dbReference>
<evidence type="ECO:0000259" key="2">
    <source>
        <dbReference type="Pfam" id="PF00857"/>
    </source>
</evidence>
<dbReference type="InterPro" id="IPR000868">
    <property type="entry name" value="Isochorismatase-like_dom"/>
</dbReference>
<dbReference type="Pfam" id="PF00857">
    <property type="entry name" value="Isochorismatase"/>
    <property type="match status" value="1"/>
</dbReference>
<keyword evidence="1 3" id="KW-0378">Hydrolase</keyword>
<feature type="domain" description="Isochorismatase-like" evidence="2">
    <location>
        <begin position="4"/>
        <end position="170"/>
    </location>
</feature>
<dbReference type="SUPFAM" id="SSF52499">
    <property type="entry name" value="Isochorismatase-like hydrolases"/>
    <property type="match status" value="1"/>
</dbReference>
<dbReference type="Proteomes" id="UP000430146">
    <property type="component" value="Unassembled WGS sequence"/>
</dbReference>
<dbReference type="PANTHER" id="PTHR43540">
    <property type="entry name" value="PEROXYUREIDOACRYLATE/UREIDOACRYLATE AMIDOHYDROLASE-RELATED"/>
    <property type="match status" value="1"/>
</dbReference>
<protein>
    <submittedName>
        <fullName evidence="3">Maleamate amidohydrolase</fullName>
        <ecNumber evidence="3">3.5.1.107</ecNumber>
    </submittedName>
</protein>
<sequence length="179" mass="19917">MSDTAVLVIDMMNTYQHPDADLLIPNVADIVDPLTELITRARDRDDVDLIYVNDNYGDFTAQPSDLVQSALEGERPDLVKPVAPQADYRFVSKVRHSAFYASPLDYLLGRLSTQRVILTGQVTEQCILYSALDAYIRHFDVIVPRDAVAHIDAELGEAALRMMESNMGARLANACDCLD</sequence>
<dbReference type="OrthoDB" id="4305745at2"/>
<organism evidence="3 4">
    <name type="scientific">Mycolicibacterium vanbaalenii</name>
    <name type="common">Mycobacterium vanbaalenii</name>
    <dbReference type="NCBI Taxonomy" id="110539"/>
    <lineage>
        <taxon>Bacteria</taxon>
        <taxon>Bacillati</taxon>
        <taxon>Actinomycetota</taxon>
        <taxon>Actinomycetes</taxon>
        <taxon>Mycobacteriales</taxon>
        <taxon>Mycobacteriaceae</taxon>
        <taxon>Mycolicibacterium</taxon>
    </lineage>
</organism>
<name>A0A5S9R9E4_MYCVN</name>
<reference evidence="3 4" key="1">
    <citation type="submission" date="2019-11" db="EMBL/GenBank/DDBJ databases">
        <authorList>
            <person name="Holert J."/>
        </authorList>
    </citation>
    <scope>NUCLEOTIDE SEQUENCE [LARGE SCALE GENOMIC DNA]</scope>
    <source>
        <strain evidence="3">BC8_1</strain>
    </source>
</reference>
<proteinExistence type="predicted"/>
<evidence type="ECO:0000313" key="4">
    <source>
        <dbReference type="Proteomes" id="UP000430146"/>
    </source>
</evidence>
<dbReference type="GO" id="GO:0016787">
    <property type="term" value="F:hydrolase activity"/>
    <property type="evidence" value="ECO:0007669"/>
    <property type="project" value="UniProtKB-KW"/>
</dbReference>
<dbReference type="PANTHER" id="PTHR43540:SF6">
    <property type="entry name" value="ISOCHORISMATASE-LIKE DOMAIN-CONTAINING PROTEIN"/>
    <property type="match status" value="1"/>
</dbReference>
<dbReference type="EMBL" id="CACSIP010000052">
    <property type="protein sequence ID" value="CAA0134130.1"/>
    <property type="molecule type" value="Genomic_DNA"/>
</dbReference>
<accession>A0A5S9R9E4</accession>
<gene>
    <name evidence="3" type="primary">nicF</name>
    <name evidence="3" type="ORF">AELLOGFF_06305</name>
</gene>
<keyword evidence="4" id="KW-1185">Reference proteome</keyword>
<dbReference type="CDD" id="cd00431">
    <property type="entry name" value="cysteine_hydrolases"/>
    <property type="match status" value="1"/>
</dbReference>
<evidence type="ECO:0000256" key="1">
    <source>
        <dbReference type="ARBA" id="ARBA00022801"/>
    </source>
</evidence>
<dbReference type="RefSeq" id="WP_159234706.1">
    <property type="nucleotide sequence ID" value="NZ_CACSIP010000052.1"/>
</dbReference>